<feature type="domain" description="TIR" evidence="2">
    <location>
        <begin position="5"/>
        <end position="138"/>
    </location>
</feature>
<protein>
    <submittedName>
        <fullName evidence="3">TIR domain-containing protein</fullName>
    </submittedName>
</protein>
<keyword evidence="1" id="KW-0812">Transmembrane</keyword>
<dbReference type="Gene3D" id="3.40.50.10140">
    <property type="entry name" value="Toll/interleukin-1 receptor homology (TIR) domain"/>
    <property type="match status" value="1"/>
</dbReference>
<dbReference type="RefSeq" id="WP_341469018.1">
    <property type="nucleotide sequence ID" value="NZ_CP128399.1"/>
</dbReference>
<dbReference type="SMART" id="SM00255">
    <property type="entry name" value="TIR"/>
    <property type="match status" value="1"/>
</dbReference>
<dbReference type="PROSITE" id="PS50104">
    <property type="entry name" value="TIR"/>
    <property type="match status" value="1"/>
</dbReference>
<accession>A0ABY9B1T6</accession>
<dbReference type="Gene3D" id="3.30.10.20">
    <property type="match status" value="1"/>
</dbReference>
<organism evidence="3 4">
    <name type="scientific">Candidatus Chlorohelix allophototropha</name>
    <dbReference type="NCBI Taxonomy" id="3003348"/>
    <lineage>
        <taxon>Bacteria</taxon>
        <taxon>Bacillati</taxon>
        <taxon>Chloroflexota</taxon>
        <taxon>Chloroflexia</taxon>
        <taxon>Candidatus Chloroheliales</taxon>
        <taxon>Candidatus Chloroheliaceae</taxon>
        <taxon>Candidatus Chlorohelix</taxon>
    </lineage>
</organism>
<dbReference type="EMBL" id="CP128399">
    <property type="protein sequence ID" value="WJW67123.1"/>
    <property type="molecule type" value="Genomic_DNA"/>
</dbReference>
<proteinExistence type="predicted"/>
<dbReference type="InterPro" id="IPR005543">
    <property type="entry name" value="PASTA_dom"/>
</dbReference>
<sequence length="310" mass="34973">MPTPTKLQVFLCHSSGDKKMVHTLYNRLKAENWLDIWLDKEKLLPGQRWRDEIEKAVEQSHVILVCLSPESINKEGFVQYEIKIALDQADYMPEDRIFIIPLKLAECMIPRRLREWHWVNYYEVGAYEKLIKALQVRALQMGVELAQHPTTQYLPVQAYRQISPEKKTFLLNLKPSNWLIGGGVLAVAFVLVMGLLIATVWANSNSKLDATATFVPPTSTVSPTPKIVVTIPSGLIGKKQADATKQLVDAGFTVDVMQWNLDDIKRRFPGDQVAIDTWNTLKEGDVFGMDPPAGIKLEKGAKVILAVKKP</sequence>
<name>A0ABY9B1T6_9CHLR</name>
<keyword evidence="1" id="KW-1133">Transmembrane helix</keyword>
<evidence type="ECO:0000259" key="2">
    <source>
        <dbReference type="PROSITE" id="PS50104"/>
    </source>
</evidence>
<gene>
    <name evidence="3" type="ORF">OZ401_000378</name>
</gene>
<dbReference type="CDD" id="cd06577">
    <property type="entry name" value="PASTA_pknB"/>
    <property type="match status" value="1"/>
</dbReference>
<keyword evidence="1" id="KW-0472">Membrane</keyword>
<dbReference type="Proteomes" id="UP001431572">
    <property type="component" value="Chromosome 1"/>
</dbReference>
<dbReference type="InterPro" id="IPR035897">
    <property type="entry name" value="Toll_tir_struct_dom_sf"/>
</dbReference>
<dbReference type="Pfam" id="PF03793">
    <property type="entry name" value="PASTA"/>
    <property type="match status" value="1"/>
</dbReference>
<keyword evidence="4" id="KW-1185">Reference proteome</keyword>
<feature type="transmembrane region" description="Helical" evidence="1">
    <location>
        <begin position="178"/>
        <end position="202"/>
    </location>
</feature>
<evidence type="ECO:0000313" key="3">
    <source>
        <dbReference type="EMBL" id="WJW67123.1"/>
    </source>
</evidence>
<evidence type="ECO:0000313" key="4">
    <source>
        <dbReference type="Proteomes" id="UP001431572"/>
    </source>
</evidence>
<dbReference type="Pfam" id="PF13676">
    <property type="entry name" value="TIR_2"/>
    <property type="match status" value="1"/>
</dbReference>
<dbReference type="InterPro" id="IPR000157">
    <property type="entry name" value="TIR_dom"/>
</dbReference>
<evidence type="ECO:0000256" key="1">
    <source>
        <dbReference type="SAM" id="Phobius"/>
    </source>
</evidence>
<reference evidence="3" key="1">
    <citation type="journal article" date="2024" name="Nature">
        <title>Anoxygenic phototroph of the Chloroflexota uses a type I reaction centre.</title>
        <authorList>
            <person name="Tsuji J.M."/>
            <person name="Shaw N.A."/>
            <person name="Nagashima S."/>
            <person name="Venkiteswaran J.J."/>
            <person name="Schiff S.L."/>
            <person name="Watanabe T."/>
            <person name="Fukui M."/>
            <person name="Hanada S."/>
            <person name="Tank M."/>
            <person name="Neufeld J.D."/>
        </authorList>
    </citation>
    <scope>NUCLEOTIDE SEQUENCE</scope>
    <source>
        <strain evidence="3">L227-S17</strain>
    </source>
</reference>
<dbReference type="SUPFAM" id="SSF52200">
    <property type="entry name" value="Toll/Interleukin receptor TIR domain"/>
    <property type="match status" value="1"/>
</dbReference>